<dbReference type="AlphaFoldDB" id="A0AA35ZEA1"/>
<sequence length="246" mass="27809">MEVLVAPYHPYEGSCDATRGMKHNEAHGTSSIEISSIPTSFILSSTIETTIIDTSTSLPPFSSPITSTLPASTISPTSSNIMHQPITSLFSSQSTKGGKIVPEDEPNDLDVMVSFAETRLKLPLEQIEKQHDDHLKHHARNFEYKVTKLHDVAKERYVIFVEQVKKVEESVNLKVVELKLEMTKEVEKIEKNYSNLHGKVDVIPNAITMLVEYHNSFSTKLDAKTYRESKAFEKLEEFCDHPKFPF</sequence>
<dbReference type="EMBL" id="OX465082">
    <property type="protein sequence ID" value="CAI9290984.1"/>
    <property type="molecule type" value="Genomic_DNA"/>
</dbReference>
<keyword evidence="2" id="KW-1185">Reference proteome</keyword>
<proteinExistence type="predicted"/>
<evidence type="ECO:0000313" key="2">
    <source>
        <dbReference type="Proteomes" id="UP001177003"/>
    </source>
</evidence>
<dbReference type="Proteomes" id="UP001177003">
    <property type="component" value="Chromosome 6"/>
</dbReference>
<organism evidence="1 2">
    <name type="scientific">Lactuca saligna</name>
    <name type="common">Willowleaf lettuce</name>
    <dbReference type="NCBI Taxonomy" id="75948"/>
    <lineage>
        <taxon>Eukaryota</taxon>
        <taxon>Viridiplantae</taxon>
        <taxon>Streptophyta</taxon>
        <taxon>Embryophyta</taxon>
        <taxon>Tracheophyta</taxon>
        <taxon>Spermatophyta</taxon>
        <taxon>Magnoliopsida</taxon>
        <taxon>eudicotyledons</taxon>
        <taxon>Gunneridae</taxon>
        <taxon>Pentapetalae</taxon>
        <taxon>asterids</taxon>
        <taxon>campanulids</taxon>
        <taxon>Asterales</taxon>
        <taxon>Asteraceae</taxon>
        <taxon>Cichorioideae</taxon>
        <taxon>Cichorieae</taxon>
        <taxon>Lactucinae</taxon>
        <taxon>Lactuca</taxon>
    </lineage>
</organism>
<protein>
    <submittedName>
        <fullName evidence="1">Uncharacterized protein</fullName>
    </submittedName>
</protein>
<gene>
    <name evidence="1" type="ORF">LSALG_LOCUS30150</name>
</gene>
<evidence type="ECO:0000313" key="1">
    <source>
        <dbReference type="EMBL" id="CAI9290984.1"/>
    </source>
</evidence>
<name>A0AA35ZEA1_LACSI</name>
<accession>A0AA35ZEA1</accession>
<reference evidence="1" key="1">
    <citation type="submission" date="2023-04" db="EMBL/GenBank/DDBJ databases">
        <authorList>
            <person name="Vijverberg K."/>
            <person name="Xiong W."/>
            <person name="Schranz E."/>
        </authorList>
    </citation>
    <scope>NUCLEOTIDE SEQUENCE</scope>
</reference>